<feature type="transmembrane region" description="Helical" evidence="8">
    <location>
        <begin position="12"/>
        <end position="31"/>
    </location>
</feature>
<keyword evidence="5" id="KW-0560">Oxidoreductase</keyword>
<protein>
    <submittedName>
        <fullName evidence="9">Cytochrome P450 71B10</fullName>
    </submittedName>
</protein>
<keyword evidence="4" id="KW-0479">Metal-binding</keyword>
<organism evidence="9 10">
    <name type="scientific">Cucurbita argyrosperma subsp. sororia</name>
    <dbReference type="NCBI Taxonomy" id="37648"/>
    <lineage>
        <taxon>Eukaryota</taxon>
        <taxon>Viridiplantae</taxon>
        <taxon>Streptophyta</taxon>
        <taxon>Embryophyta</taxon>
        <taxon>Tracheophyta</taxon>
        <taxon>Spermatophyta</taxon>
        <taxon>Magnoliopsida</taxon>
        <taxon>eudicotyledons</taxon>
        <taxon>Gunneridae</taxon>
        <taxon>Pentapetalae</taxon>
        <taxon>rosids</taxon>
        <taxon>fabids</taxon>
        <taxon>Cucurbitales</taxon>
        <taxon>Cucurbitaceae</taxon>
        <taxon>Cucurbiteae</taxon>
        <taxon>Cucurbita</taxon>
    </lineage>
</organism>
<dbReference type="EMBL" id="JAGKQH010000004">
    <property type="protein sequence ID" value="KAG6601556.1"/>
    <property type="molecule type" value="Genomic_DNA"/>
</dbReference>
<feature type="transmembrane region" description="Helical" evidence="8">
    <location>
        <begin position="248"/>
        <end position="269"/>
    </location>
</feature>
<sequence length="279" mass="31175">MVSVDRMMPNNLIFWVPLLFLCSSLLLLKTIRKQAKPKNKRLPPTPPKLPLLGHLNLLGCLPHRSFTELSKKYGPVMLLQLGSVPTVVVSSAAAAKELLKFHDLASCSRPCSTGSGRLSYKYVDMSFAPYGEHWRNVRKICMFELLNASRVQSFQDIREEEVGLLLNSISEHSNLVDLCEKSYSLTANIITRMAFGKNFRGGVLDNHNFHHVVRRAIATSQKEDNIIDVLLKSEKDGLRLSRDCIKALTMNIFLGGVDTGAGVIVWAMAELIRNPSRAD</sequence>
<dbReference type="PANTHER" id="PTHR47955:SF19">
    <property type="entry name" value="CYTOCHROME P450 71A9-LIKE ISOFORM X1"/>
    <property type="match status" value="1"/>
</dbReference>
<keyword evidence="7" id="KW-0503">Monooxygenase</keyword>
<evidence type="ECO:0000256" key="5">
    <source>
        <dbReference type="ARBA" id="ARBA00023002"/>
    </source>
</evidence>
<dbReference type="GO" id="GO:0005506">
    <property type="term" value="F:iron ion binding"/>
    <property type="evidence" value="ECO:0007669"/>
    <property type="project" value="InterPro"/>
</dbReference>
<comment type="cofactor">
    <cofactor evidence="1">
        <name>heme</name>
        <dbReference type="ChEBI" id="CHEBI:30413"/>
    </cofactor>
</comment>
<dbReference type="GO" id="GO:0016705">
    <property type="term" value="F:oxidoreductase activity, acting on paired donors, with incorporation or reduction of molecular oxygen"/>
    <property type="evidence" value="ECO:0007669"/>
    <property type="project" value="InterPro"/>
</dbReference>
<comment type="similarity">
    <text evidence="2">Belongs to the cytochrome P450 family.</text>
</comment>
<comment type="caution">
    <text evidence="9">The sequence shown here is derived from an EMBL/GenBank/DDBJ whole genome shotgun (WGS) entry which is preliminary data.</text>
</comment>
<feature type="non-terminal residue" evidence="9">
    <location>
        <position position="1"/>
    </location>
</feature>
<gene>
    <name evidence="9" type="primary">CYP71B10</name>
    <name evidence="9" type="ORF">SDJN03_06789</name>
</gene>
<dbReference type="AlphaFoldDB" id="A0AAV6NRL0"/>
<evidence type="ECO:0000256" key="1">
    <source>
        <dbReference type="ARBA" id="ARBA00001971"/>
    </source>
</evidence>
<evidence type="ECO:0000256" key="4">
    <source>
        <dbReference type="ARBA" id="ARBA00022723"/>
    </source>
</evidence>
<dbReference type="GO" id="GO:0004497">
    <property type="term" value="F:monooxygenase activity"/>
    <property type="evidence" value="ECO:0007669"/>
    <property type="project" value="UniProtKB-KW"/>
</dbReference>
<keyword evidence="3" id="KW-0349">Heme</keyword>
<dbReference type="GO" id="GO:0020037">
    <property type="term" value="F:heme binding"/>
    <property type="evidence" value="ECO:0007669"/>
    <property type="project" value="InterPro"/>
</dbReference>
<name>A0AAV6NRL0_9ROSI</name>
<evidence type="ECO:0000256" key="2">
    <source>
        <dbReference type="ARBA" id="ARBA00010617"/>
    </source>
</evidence>
<dbReference type="Proteomes" id="UP000685013">
    <property type="component" value="Chromosome 4"/>
</dbReference>
<keyword evidence="8" id="KW-1133">Transmembrane helix</keyword>
<evidence type="ECO:0000313" key="9">
    <source>
        <dbReference type="EMBL" id="KAG6601556.1"/>
    </source>
</evidence>
<keyword evidence="10" id="KW-1185">Reference proteome</keyword>
<keyword evidence="8" id="KW-0472">Membrane</keyword>
<evidence type="ECO:0000256" key="6">
    <source>
        <dbReference type="ARBA" id="ARBA00023004"/>
    </source>
</evidence>
<dbReference type="Pfam" id="PF00067">
    <property type="entry name" value="p450"/>
    <property type="match status" value="2"/>
</dbReference>
<evidence type="ECO:0000313" key="10">
    <source>
        <dbReference type="Proteomes" id="UP000685013"/>
    </source>
</evidence>
<reference evidence="9 10" key="1">
    <citation type="journal article" date="2021" name="Hortic Res">
        <title>The domestication of Cucurbita argyrosperma as revealed by the genome of its wild relative.</title>
        <authorList>
            <person name="Barrera-Redondo J."/>
            <person name="Sanchez-de la Vega G."/>
            <person name="Aguirre-Liguori J.A."/>
            <person name="Castellanos-Morales G."/>
            <person name="Gutierrez-Guerrero Y.T."/>
            <person name="Aguirre-Dugua X."/>
            <person name="Aguirre-Planter E."/>
            <person name="Tenaillon M.I."/>
            <person name="Lira-Saade R."/>
            <person name="Eguiarte L.E."/>
        </authorList>
    </citation>
    <scope>NUCLEOTIDE SEQUENCE [LARGE SCALE GENOMIC DNA]</scope>
    <source>
        <strain evidence="9">JBR-2021</strain>
    </source>
</reference>
<evidence type="ECO:0000256" key="3">
    <source>
        <dbReference type="ARBA" id="ARBA00022617"/>
    </source>
</evidence>
<dbReference type="InterPro" id="IPR001128">
    <property type="entry name" value="Cyt_P450"/>
</dbReference>
<proteinExistence type="inferred from homology"/>
<evidence type="ECO:0000256" key="8">
    <source>
        <dbReference type="SAM" id="Phobius"/>
    </source>
</evidence>
<evidence type="ECO:0000256" key="7">
    <source>
        <dbReference type="ARBA" id="ARBA00023033"/>
    </source>
</evidence>
<keyword evidence="8" id="KW-0812">Transmembrane</keyword>
<keyword evidence="6" id="KW-0408">Iron</keyword>
<accession>A0AAV6NRL0</accession>
<dbReference type="PANTHER" id="PTHR47955">
    <property type="entry name" value="CYTOCHROME P450 FAMILY 71 PROTEIN"/>
    <property type="match status" value="1"/>
</dbReference>